<accession>A0A8X6TWK1</accession>
<evidence type="ECO:0000313" key="1">
    <source>
        <dbReference type="EMBL" id="GFT51169.1"/>
    </source>
</evidence>
<gene>
    <name evidence="1" type="ORF">NPIL_470811</name>
</gene>
<reference evidence="1" key="1">
    <citation type="submission" date="2020-08" db="EMBL/GenBank/DDBJ databases">
        <title>Multicomponent nature underlies the extraordinary mechanical properties of spider dragline silk.</title>
        <authorList>
            <person name="Kono N."/>
            <person name="Nakamura H."/>
            <person name="Mori M."/>
            <person name="Yoshida Y."/>
            <person name="Ohtoshi R."/>
            <person name="Malay A.D."/>
            <person name="Moran D.A.P."/>
            <person name="Tomita M."/>
            <person name="Numata K."/>
            <person name="Arakawa K."/>
        </authorList>
    </citation>
    <scope>NUCLEOTIDE SEQUENCE</scope>
</reference>
<dbReference type="EMBL" id="BMAW01016866">
    <property type="protein sequence ID" value="GFT51169.1"/>
    <property type="molecule type" value="Genomic_DNA"/>
</dbReference>
<evidence type="ECO:0000313" key="2">
    <source>
        <dbReference type="Proteomes" id="UP000887013"/>
    </source>
</evidence>
<proteinExistence type="predicted"/>
<dbReference type="Proteomes" id="UP000887013">
    <property type="component" value="Unassembled WGS sequence"/>
</dbReference>
<name>A0A8X6TWK1_NEPPI</name>
<keyword evidence="2" id="KW-1185">Reference proteome</keyword>
<organism evidence="1 2">
    <name type="scientific">Nephila pilipes</name>
    <name type="common">Giant wood spider</name>
    <name type="synonym">Nephila maculata</name>
    <dbReference type="NCBI Taxonomy" id="299642"/>
    <lineage>
        <taxon>Eukaryota</taxon>
        <taxon>Metazoa</taxon>
        <taxon>Ecdysozoa</taxon>
        <taxon>Arthropoda</taxon>
        <taxon>Chelicerata</taxon>
        <taxon>Arachnida</taxon>
        <taxon>Araneae</taxon>
        <taxon>Araneomorphae</taxon>
        <taxon>Entelegynae</taxon>
        <taxon>Araneoidea</taxon>
        <taxon>Nephilidae</taxon>
        <taxon>Nephila</taxon>
    </lineage>
</organism>
<dbReference type="AlphaFoldDB" id="A0A8X6TWK1"/>
<sequence length="82" mass="9252">MIRARWKLRAPNVNINTEFQMLSTRRTASTSMKQVVGSRSEDTASPKETKIFSIIMFLGEYSSHSSRELSCLSIESHNGAED</sequence>
<protein>
    <submittedName>
        <fullName evidence="1">Uncharacterized protein</fullName>
    </submittedName>
</protein>
<comment type="caution">
    <text evidence="1">The sequence shown here is derived from an EMBL/GenBank/DDBJ whole genome shotgun (WGS) entry which is preliminary data.</text>
</comment>